<dbReference type="CDD" id="cd18635">
    <property type="entry name" value="CD_CMT3_like"/>
    <property type="match status" value="1"/>
</dbReference>
<feature type="domain" description="BAH" evidence="16">
    <location>
        <begin position="231"/>
        <end position="355"/>
    </location>
</feature>
<dbReference type="OrthoDB" id="5376140at2759"/>
<dbReference type="FunFam" id="3.90.120.10:FF:000003">
    <property type="entry name" value="DNA (cytosine-5)-methyltransferase 1"/>
    <property type="match status" value="1"/>
</dbReference>
<organism evidence="17 18">
    <name type="scientific">Eragrostis curvula</name>
    <name type="common">weeping love grass</name>
    <dbReference type="NCBI Taxonomy" id="38414"/>
    <lineage>
        <taxon>Eukaryota</taxon>
        <taxon>Viridiplantae</taxon>
        <taxon>Streptophyta</taxon>
        <taxon>Embryophyta</taxon>
        <taxon>Tracheophyta</taxon>
        <taxon>Spermatophyta</taxon>
        <taxon>Magnoliopsida</taxon>
        <taxon>Liliopsida</taxon>
        <taxon>Poales</taxon>
        <taxon>Poaceae</taxon>
        <taxon>PACMAD clade</taxon>
        <taxon>Chloridoideae</taxon>
        <taxon>Eragrostideae</taxon>
        <taxon>Eragrostidinae</taxon>
        <taxon>Eragrostis</taxon>
    </lineage>
</organism>
<feature type="compositionally biased region" description="Pro residues" evidence="14">
    <location>
        <begin position="1"/>
        <end position="16"/>
    </location>
</feature>
<dbReference type="InterPro" id="IPR001525">
    <property type="entry name" value="C5_MeTfrase"/>
</dbReference>
<evidence type="ECO:0000313" key="18">
    <source>
        <dbReference type="Proteomes" id="UP000324897"/>
    </source>
</evidence>
<feature type="domain" description="Chromo" evidence="15">
    <location>
        <begin position="500"/>
        <end position="553"/>
    </location>
</feature>
<evidence type="ECO:0000256" key="5">
    <source>
        <dbReference type="ARBA" id="ARBA00022691"/>
    </source>
</evidence>
<evidence type="ECO:0000259" key="16">
    <source>
        <dbReference type="PROSITE" id="PS51038"/>
    </source>
</evidence>
<dbReference type="Gramene" id="TVU47822">
    <property type="protein sequence ID" value="TVU47822"/>
    <property type="gene ID" value="EJB05_07431"/>
</dbReference>
<dbReference type="InterPro" id="IPR050390">
    <property type="entry name" value="C5-Methyltransferase"/>
</dbReference>
<dbReference type="GO" id="GO:0003886">
    <property type="term" value="F:DNA (cytosine-5-)-methyltransferase activity"/>
    <property type="evidence" value="ECO:0007669"/>
    <property type="project" value="UniProtKB-EC"/>
</dbReference>
<evidence type="ECO:0000256" key="13">
    <source>
        <dbReference type="PROSITE-ProRule" id="PRU01016"/>
    </source>
</evidence>
<dbReference type="PROSITE" id="PS00094">
    <property type="entry name" value="C5_MTASE_1"/>
    <property type="match status" value="1"/>
</dbReference>
<dbReference type="Gene3D" id="3.40.50.150">
    <property type="entry name" value="Vaccinia Virus protein VP39"/>
    <property type="match status" value="1"/>
</dbReference>
<feature type="active site" evidence="12 13">
    <location>
        <position position="578"/>
    </location>
</feature>
<dbReference type="PANTHER" id="PTHR10629:SF59">
    <property type="entry name" value="DNA (CYTOSINE-5)-METHYLTRANSFERASE CMT1"/>
    <property type="match status" value="1"/>
</dbReference>
<keyword evidence="10" id="KW-0539">Nucleus</keyword>
<evidence type="ECO:0000256" key="2">
    <source>
        <dbReference type="ARBA" id="ARBA00011975"/>
    </source>
</evidence>
<name>A0A5J9WGK8_9POAL</name>
<evidence type="ECO:0000256" key="6">
    <source>
        <dbReference type="ARBA" id="ARBA00022853"/>
    </source>
</evidence>
<gene>
    <name evidence="17" type="ORF">EJB05_07431</name>
</gene>
<evidence type="ECO:0000256" key="3">
    <source>
        <dbReference type="ARBA" id="ARBA00022603"/>
    </source>
</evidence>
<dbReference type="PANTHER" id="PTHR10629">
    <property type="entry name" value="CYTOSINE-SPECIFIC METHYLTRANSFERASE"/>
    <property type="match status" value="1"/>
</dbReference>
<evidence type="ECO:0000256" key="9">
    <source>
        <dbReference type="ARBA" id="ARBA00023163"/>
    </source>
</evidence>
<reference evidence="17 18" key="1">
    <citation type="journal article" date="2019" name="Sci. Rep.">
        <title>A high-quality genome of Eragrostis curvula grass provides insights into Poaceae evolution and supports new strategies to enhance forage quality.</title>
        <authorList>
            <person name="Carballo J."/>
            <person name="Santos B.A.C.M."/>
            <person name="Zappacosta D."/>
            <person name="Garbus I."/>
            <person name="Selva J.P."/>
            <person name="Gallo C.A."/>
            <person name="Diaz A."/>
            <person name="Albertini E."/>
            <person name="Caccamo M."/>
            <person name="Echenique V."/>
        </authorList>
    </citation>
    <scope>NUCLEOTIDE SEQUENCE [LARGE SCALE GENOMIC DNA]</scope>
    <source>
        <strain evidence="18">cv. Victoria</strain>
        <tissue evidence="17">Leaf</tissue>
    </source>
</reference>
<keyword evidence="5 13" id="KW-0949">S-adenosyl-L-methionine</keyword>
<dbReference type="FunFam" id="3.40.50.150:FF:000143">
    <property type="entry name" value="DNA (cytosine-5)-methyltransferase 1"/>
    <property type="match status" value="1"/>
</dbReference>
<keyword evidence="7" id="KW-0805">Transcription regulation</keyword>
<dbReference type="GO" id="GO:0003677">
    <property type="term" value="F:DNA binding"/>
    <property type="evidence" value="ECO:0007669"/>
    <property type="project" value="UniProtKB-KW"/>
</dbReference>
<evidence type="ECO:0000256" key="10">
    <source>
        <dbReference type="ARBA" id="ARBA00023242"/>
    </source>
</evidence>
<sequence>MPPDPEASPAPPPPAGPRRSTGKRVKSAAAREAEAAEINHEVARDELRNRWRRAAAKETGDAEAQASEHAEDELGARLRHKRQSGAAKPGTRKREAKDKPEVDGSAPAGETIGAADDDVCAEEPDSEEMAMEEEAAAALEAEEAEAKAKGGGGSSVEKVGAKKRVARPRTKRRADASEDQFVGEPVPDDEARQRWPDRYKAKGPDSLVNRSGEDEEIKARCHYRSAKVDDLLYQLNDDVYVKAGPDEENYIGRITEFFEGIDHGCYFTCQWFFRAVDTVISPKLLQVHDHRHDNKRVFLSEERNDNLIECIISKIKIIHVDPNAVPEVKVQLTSDCDLYYDMSYSFAYSTFANLPADNDGASTSAASNISSDDAVDSSKEKLASGFEASPDAHAEILSLLDLYSGCGAMSTVLCLGAALSGLKLETQWAIDMNTHACDSLKRNHPRSKVRNEKAENFLALLQEWDALCKKYVVHTSNTLASDASQSLSDDEDEPLPRDTYEVEKLVDICYGDPNSTENVGLWFKVRWKRYDPSYDTWEPIDGLRDCPERIKEFVEGGYRENILPLPGTVDVICGGPPCQGISGFNRFRKRDDPLKDEKNKQMVVFMDIVDYLRPKYILMENVVDILKFANGFLGRYALSRLVAMNYQARLGMMVAGCYGLPQFRMRVFLWGALPSMVLPKFPLPTHDAVKRGVVPNEFEQCVVAYDETEVPSLRKALLLADAISDLPEVENHQPKDALDYTVGPKTEFQRYIRLNHKAMKDYSFDGEVVSDEGKLFDHQPLRLNDDDYERVRRIPFRKGANFRDLKGVQVGINNTVEWDPSIPRVLLPSGKPLVPDYAMSFIKGKSTKPFGRLWWDETVPTVVTRAEPHNQIILHPSQARVLTIRENARLQGFPDYYRLLGPIKQKYMQVGNAVAVPVARALGYSLGMAYMGGLDGDRPLFKLPENFISGDQESVARTSALVSGDDDAELEEGFAATRGRRRRRWCIDRSISRSSEELHHC</sequence>
<dbReference type="InterPro" id="IPR043151">
    <property type="entry name" value="BAH_sf"/>
</dbReference>
<evidence type="ECO:0000256" key="11">
    <source>
        <dbReference type="ARBA" id="ARBA00047422"/>
    </source>
</evidence>
<dbReference type="SUPFAM" id="SSF53335">
    <property type="entry name" value="S-adenosyl-L-methionine-dependent methyltransferases"/>
    <property type="match status" value="1"/>
</dbReference>
<dbReference type="EC" id="2.1.1.37" evidence="2"/>
<evidence type="ECO:0000313" key="17">
    <source>
        <dbReference type="EMBL" id="TVU47822.1"/>
    </source>
</evidence>
<dbReference type="GO" id="GO:0044027">
    <property type="term" value="P:negative regulation of gene expression via chromosomal CpG island methylation"/>
    <property type="evidence" value="ECO:0007669"/>
    <property type="project" value="TreeGrafter"/>
</dbReference>
<evidence type="ECO:0000256" key="12">
    <source>
        <dbReference type="PIRSR" id="PIRSR037404-1"/>
    </source>
</evidence>
<dbReference type="PROSITE" id="PS50013">
    <property type="entry name" value="CHROMO_2"/>
    <property type="match status" value="1"/>
</dbReference>
<feature type="compositionally biased region" description="Basic residues" evidence="14">
    <location>
        <begin position="161"/>
        <end position="172"/>
    </location>
</feature>
<dbReference type="InterPro" id="IPR023779">
    <property type="entry name" value="Chromodomain_CS"/>
</dbReference>
<evidence type="ECO:0000256" key="4">
    <source>
        <dbReference type="ARBA" id="ARBA00022679"/>
    </source>
</evidence>
<dbReference type="Pfam" id="PF00385">
    <property type="entry name" value="Chromo"/>
    <property type="match status" value="1"/>
</dbReference>
<comment type="similarity">
    <text evidence="13">Belongs to the class I-like SAM-binding methyltransferase superfamily. C5-methyltransferase family.</text>
</comment>
<feature type="compositionally biased region" description="Acidic residues" evidence="14">
    <location>
        <begin position="115"/>
        <end position="143"/>
    </location>
</feature>
<comment type="catalytic activity">
    <reaction evidence="11">
        <text>a 2'-deoxycytidine in DNA + S-adenosyl-L-methionine = a 5-methyl-2'-deoxycytidine in DNA + S-adenosyl-L-homocysteine + H(+)</text>
        <dbReference type="Rhea" id="RHEA:13681"/>
        <dbReference type="Rhea" id="RHEA-COMP:11369"/>
        <dbReference type="Rhea" id="RHEA-COMP:11370"/>
        <dbReference type="ChEBI" id="CHEBI:15378"/>
        <dbReference type="ChEBI" id="CHEBI:57856"/>
        <dbReference type="ChEBI" id="CHEBI:59789"/>
        <dbReference type="ChEBI" id="CHEBI:85452"/>
        <dbReference type="ChEBI" id="CHEBI:85454"/>
        <dbReference type="EC" id="2.1.1.37"/>
    </reaction>
</comment>
<dbReference type="EMBL" id="RWGY01000004">
    <property type="protein sequence ID" value="TVU47822.1"/>
    <property type="molecule type" value="Genomic_DNA"/>
</dbReference>
<dbReference type="GO" id="GO:0006346">
    <property type="term" value="P:DNA methylation-dependent constitutive heterochromatin formation"/>
    <property type="evidence" value="ECO:0007669"/>
    <property type="project" value="InterPro"/>
</dbReference>
<feature type="compositionally biased region" description="Basic and acidic residues" evidence="14">
    <location>
        <begin position="92"/>
        <end position="102"/>
    </location>
</feature>
<keyword evidence="3 13" id="KW-0489">Methyltransferase</keyword>
<dbReference type="Gene3D" id="3.90.120.10">
    <property type="entry name" value="DNA Methylase, subunit A, domain 2"/>
    <property type="match status" value="1"/>
</dbReference>
<dbReference type="InterPro" id="IPR016197">
    <property type="entry name" value="Chromo-like_dom_sf"/>
</dbReference>
<dbReference type="PROSITE" id="PS51679">
    <property type="entry name" value="SAM_MT_C5"/>
    <property type="match status" value="1"/>
</dbReference>
<dbReference type="Pfam" id="PF01426">
    <property type="entry name" value="BAH"/>
    <property type="match status" value="1"/>
</dbReference>
<dbReference type="SUPFAM" id="SSF54160">
    <property type="entry name" value="Chromo domain-like"/>
    <property type="match status" value="1"/>
</dbReference>
<dbReference type="Pfam" id="PF00145">
    <property type="entry name" value="DNA_methylase"/>
    <property type="match status" value="1"/>
</dbReference>
<keyword evidence="6" id="KW-0156">Chromatin regulator</keyword>
<keyword evidence="18" id="KW-1185">Reference proteome</keyword>
<dbReference type="GO" id="GO:0032259">
    <property type="term" value="P:methylation"/>
    <property type="evidence" value="ECO:0007669"/>
    <property type="project" value="UniProtKB-KW"/>
</dbReference>
<proteinExistence type="inferred from homology"/>
<dbReference type="PRINTS" id="PR00105">
    <property type="entry name" value="C5METTRFRASE"/>
</dbReference>
<dbReference type="PROSITE" id="PS00598">
    <property type="entry name" value="CHROMO_1"/>
    <property type="match status" value="1"/>
</dbReference>
<dbReference type="SMART" id="SM00439">
    <property type="entry name" value="BAH"/>
    <property type="match status" value="1"/>
</dbReference>
<dbReference type="InterPro" id="IPR001025">
    <property type="entry name" value="BAH_dom"/>
</dbReference>
<dbReference type="GO" id="GO:0005634">
    <property type="term" value="C:nucleus"/>
    <property type="evidence" value="ECO:0007669"/>
    <property type="project" value="UniProtKB-SubCell"/>
</dbReference>
<comment type="subcellular location">
    <subcellularLocation>
        <location evidence="1">Nucleus</location>
    </subcellularLocation>
</comment>
<feature type="compositionally biased region" description="Basic and acidic residues" evidence="14">
    <location>
        <begin position="189"/>
        <end position="203"/>
    </location>
</feature>
<evidence type="ECO:0000256" key="1">
    <source>
        <dbReference type="ARBA" id="ARBA00004123"/>
    </source>
</evidence>
<keyword evidence="8" id="KW-0238">DNA-binding</keyword>
<comment type="caution">
    <text evidence="17">The sequence shown here is derived from an EMBL/GenBank/DDBJ whole genome shotgun (WGS) entry which is preliminary data.</text>
</comment>
<dbReference type="Proteomes" id="UP000324897">
    <property type="component" value="Chromosome 5"/>
</dbReference>
<evidence type="ECO:0000256" key="7">
    <source>
        <dbReference type="ARBA" id="ARBA00023015"/>
    </source>
</evidence>
<dbReference type="InterPro" id="IPR029063">
    <property type="entry name" value="SAM-dependent_MTases_sf"/>
</dbReference>
<evidence type="ECO:0000256" key="14">
    <source>
        <dbReference type="SAM" id="MobiDB-lite"/>
    </source>
</evidence>
<dbReference type="InterPro" id="IPR018117">
    <property type="entry name" value="C5_DNA_meth_AS"/>
</dbReference>
<dbReference type="AlphaFoldDB" id="A0A5J9WGK8"/>
<dbReference type="GO" id="GO:0003682">
    <property type="term" value="F:chromatin binding"/>
    <property type="evidence" value="ECO:0007669"/>
    <property type="project" value="InterPro"/>
</dbReference>
<keyword evidence="9" id="KW-0804">Transcription</keyword>
<dbReference type="InterPro" id="IPR023780">
    <property type="entry name" value="Chromo_domain"/>
</dbReference>
<feature type="region of interest" description="Disordered" evidence="14">
    <location>
        <begin position="1"/>
        <end position="212"/>
    </location>
</feature>
<accession>A0A5J9WGK8</accession>
<dbReference type="InterPro" id="IPR000953">
    <property type="entry name" value="Chromo/chromo_shadow_dom"/>
</dbReference>
<feature type="compositionally biased region" description="Basic and acidic residues" evidence="14">
    <location>
        <begin position="29"/>
        <end position="76"/>
    </location>
</feature>
<protein>
    <recommendedName>
        <fullName evidence="2">DNA (cytosine-5-)-methyltransferase</fullName>
        <ecNumber evidence="2">2.1.1.37</ecNumber>
    </recommendedName>
</protein>
<evidence type="ECO:0000256" key="8">
    <source>
        <dbReference type="ARBA" id="ARBA00023125"/>
    </source>
</evidence>
<dbReference type="FunFam" id="2.30.30.490:FF:000011">
    <property type="entry name" value="DNA (cytosine-5)-methyltransferase 1"/>
    <property type="match status" value="1"/>
</dbReference>
<feature type="non-terminal residue" evidence="17">
    <location>
        <position position="1"/>
    </location>
</feature>
<dbReference type="SMART" id="SM00298">
    <property type="entry name" value="CHROMO"/>
    <property type="match status" value="1"/>
</dbReference>
<dbReference type="PROSITE" id="PS51038">
    <property type="entry name" value="BAH"/>
    <property type="match status" value="1"/>
</dbReference>
<dbReference type="Gene3D" id="2.30.30.490">
    <property type="match status" value="1"/>
</dbReference>
<keyword evidence="4 13" id="KW-0808">Transferase</keyword>
<evidence type="ECO:0000259" key="15">
    <source>
        <dbReference type="PROSITE" id="PS50013"/>
    </source>
</evidence>